<accession>A0A0A0M4I2</accession>
<evidence type="ECO:0000313" key="2">
    <source>
        <dbReference type="Proteomes" id="UP000030003"/>
    </source>
</evidence>
<evidence type="ECO:0000313" key="1">
    <source>
        <dbReference type="EMBL" id="KGO97913.1"/>
    </source>
</evidence>
<gene>
    <name evidence="1" type="ORF">N791_06395</name>
</gene>
<dbReference type="STRING" id="1385515.GCA_000423325_02024"/>
<organism evidence="1 2">
    <name type="scientific">Lysobacter defluvii IMMIB APB-9 = DSM 18482</name>
    <dbReference type="NCBI Taxonomy" id="1385515"/>
    <lineage>
        <taxon>Bacteria</taxon>
        <taxon>Pseudomonadati</taxon>
        <taxon>Pseudomonadota</taxon>
        <taxon>Gammaproteobacteria</taxon>
        <taxon>Lysobacterales</taxon>
        <taxon>Lysobacteraceae</taxon>
        <taxon>Novilysobacter</taxon>
    </lineage>
</organism>
<comment type="caution">
    <text evidence="1">The sequence shown here is derived from an EMBL/GenBank/DDBJ whole genome shotgun (WGS) entry which is preliminary data.</text>
</comment>
<name>A0A0A0M4I2_9GAMM</name>
<proteinExistence type="predicted"/>
<keyword evidence="2" id="KW-1185">Reference proteome</keyword>
<reference evidence="1 2" key="1">
    <citation type="submission" date="2013-08" db="EMBL/GenBank/DDBJ databases">
        <title>Genomic analysis of Lysobacter defluvii.</title>
        <authorList>
            <person name="Wang Q."/>
            <person name="Wang G."/>
        </authorList>
    </citation>
    <scope>NUCLEOTIDE SEQUENCE [LARGE SCALE GENOMIC DNA]</scope>
    <source>
        <strain evidence="1 2">IMMIB APB-9</strain>
    </source>
</reference>
<dbReference type="AlphaFoldDB" id="A0A0A0M4I2"/>
<sequence length="77" mass="8610">LRPGRRSGELEDGRYRWALEVRPWDDPGLPPAAVPADAASGDMRMHEIELQVAWGERGGEQLRVRSLRLVPPGEARP</sequence>
<dbReference type="Proteomes" id="UP000030003">
    <property type="component" value="Unassembled WGS sequence"/>
</dbReference>
<protein>
    <submittedName>
        <fullName evidence="1">General secretion pathway protein GspI</fullName>
    </submittedName>
</protein>
<feature type="non-terminal residue" evidence="1">
    <location>
        <position position="1"/>
    </location>
</feature>
<dbReference type="EMBL" id="AVBH01000168">
    <property type="protein sequence ID" value="KGO97913.1"/>
    <property type="molecule type" value="Genomic_DNA"/>
</dbReference>